<evidence type="ECO:0000256" key="4">
    <source>
        <dbReference type="ARBA" id="ARBA00022840"/>
    </source>
</evidence>
<dbReference type="PROSITE" id="PS00108">
    <property type="entry name" value="PROTEIN_KINASE_ST"/>
    <property type="match status" value="1"/>
</dbReference>
<dbReference type="GO" id="GO:0000045">
    <property type="term" value="P:autophagosome assembly"/>
    <property type="evidence" value="ECO:0007669"/>
    <property type="project" value="TreeGrafter"/>
</dbReference>
<dbReference type="GO" id="GO:0016020">
    <property type="term" value="C:membrane"/>
    <property type="evidence" value="ECO:0007669"/>
    <property type="project" value="TreeGrafter"/>
</dbReference>
<dbReference type="Gene3D" id="1.10.510.10">
    <property type="entry name" value="Transferase(Phosphotransferase) domain 1"/>
    <property type="match status" value="1"/>
</dbReference>
<keyword evidence="1" id="KW-0808">Transferase</keyword>
<accession>A0A6C0BL70</accession>
<dbReference type="GO" id="GO:0005524">
    <property type="term" value="F:ATP binding"/>
    <property type="evidence" value="ECO:0007669"/>
    <property type="project" value="UniProtKB-KW"/>
</dbReference>
<dbReference type="GO" id="GO:0005776">
    <property type="term" value="C:autophagosome"/>
    <property type="evidence" value="ECO:0007669"/>
    <property type="project" value="TreeGrafter"/>
</dbReference>
<dbReference type="FunFam" id="1.10.510.10:FF:000571">
    <property type="entry name" value="Maternal embryonic leucine zipper kinase"/>
    <property type="match status" value="1"/>
</dbReference>
<dbReference type="GO" id="GO:0010506">
    <property type="term" value="P:regulation of autophagy"/>
    <property type="evidence" value="ECO:0007669"/>
    <property type="project" value="InterPro"/>
</dbReference>
<dbReference type="SMART" id="SM00220">
    <property type="entry name" value="S_TKc"/>
    <property type="match status" value="1"/>
</dbReference>
<dbReference type="SUPFAM" id="SSF56112">
    <property type="entry name" value="Protein kinase-like (PK-like)"/>
    <property type="match status" value="1"/>
</dbReference>
<dbReference type="PANTHER" id="PTHR24348:SF22">
    <property type="entry name" value="NON-SPECIFIC SERINE_THREONINE PROTEIN KINASE"/>
    <property type="match status" value="1"/>
</dbReference>
<keyword evidence="4" id="KW-0067">ATP-binding</keyword>
<dbReference type="GO" id="GO:0000407">
    <property type="term" value="C:phagophore assembly site"/>
    <property type="evidence" value="ECO:0007669"/>
    <property type="project" value="TreeGrafter"/>
</dbReference>
<keyword evidence="2" id="KW-0547">Nucleotide-binding</keyword>
<name>A0A6C0BL70_9ZZZZ</name>
<keyword evidence="3" id="KW-0418">Kinase</keyword>
<dbReference type="InterPro" id="IPR045269">
    <property type="entry name" value="Atg1-like"/>
</dbReference>
<dbReference type="FunFam" id="3.30.200.20:FF:000042">
    <property type="entry name" value="Aurora kinase A"/>
    <property type="match status" value="1"/>
</dbReference>
<reference evidence="6" key="1">
    <citation type="journal article" date="2020" name="Nature">
        <title>Giant virus diversity and host interactions through global metagenomics.</title>
        <authorList>
            <person name="Schulz F."/>
            <person name="Roux S."/>
            <person name="Paez-Espino D."/>
            <person name="Jungbluth S."/>
            <person name="Walsh D.A."/>
            <person name="Denef V.J."/>
            <person name="McMahon K.D."/>
            <person name="Konstantinidis K.T."/>
            <person name="Eloe-Fadrosh E.A."/>
            <person name="Kyrpides N.C."/>
            <person name="Woyke T."/>
        </authorList>
    </citation>
    <scope>NUCLEOTIDE SEQUENCE</scope>
    <source>
        <strain evidence="6">GVMAG-M-3300014204-73</strain>
    </source>
</reference>
<dbReference type="PROSITE" id="PS50011">
    <property type="entry name" value="PROTEIN_KINASE_DOM"/>
    <property type="match status" value="1"/>
</dbReference>
<evidence type="ECO:0000256" key="3">
    <source>
        <dbReference type="ARBA" id="ARBA00022777"/>
    </source>
</evidence>
<dbReference type="InterPro" id="IPR017441">
    <property type="entry name" value="Protein_kinase_ATP_BS"/>
</dbReference>
<protein>
    <recommendedName>
        <fullName evidence="5">Protein kinase domain-containing protein</fullName>
    </recommendedName>
</protein>
<evidence type="ECO:0000259" key="5">
    <source>
        <dbReference type="PROSITE" id="PS50011"/>
    </source>
</evidence>
<organism evidence="6">
    <name type="scientific">viral metagenome</name>
    <dbReference type="NCBI Taxonomy" id="1070528"/>
    <lineage>
        <taxon>unclassified sequences</taxon>
        <taxon>metagenomes</taxon>
        <taxon>organismal metagenomes</taxon>
    </lineage>
</organism>
<dbReference type="AlphaFoldDB" id="A0A6C0BL70"/>
<evidence type="ECO:0000313" key="6">
    <source>
        <dbReference type="EMBL" id="QHS92501.1"/>
    </source>
</evidence>
<dbReference type="GO" id="GO:0004674">
    <property type="term" value="F:protein serine/threonine kinase activity"/>
    <property type="evidence" value="ECO:0007669"/>
    <property type="project" value="InterPro"/>
</dbReference>
<proteinExistence type="predicted"/>
<dbReference type="PROSITE" id="PS00107">
    <property type="entry name" value="PROTEIN_KINASE_ATP"/>
    <property type="match status" value="1"/>
</dbReference>
<dbReference type="Pfam" id="PF00069">
    <property type="entry name" value="Pkinase"/>
    <property type="match status" value="1"/>
</dbReference>
<evidence type="ECO:0000256" key="1">
    <source>
        <dbReference type="ARBA" id="ARBA00022679"/>
    </source>
</evidence>
<dbReference type="InterPro" id="IPR008271">
    <property type="entry name" value="Ser/Thr_kinase_AS"/>
</dbReference>
<feature type="domain" description="Protein kinase" evidence="5">
    <location>
        <begin position="11"/>
        <end position="283"/>
    </location>
</feature>
<dbReference type="InterPro" id="IPR000719">
    <property type="entry name" value="Prot_kinase_dom"/>
</dbReference>
<dbReference type="PANTHER" id="PTHR24348">
    <property type="entry name" value="SERINE/THREONINE-PROTEIN KINASE UNC-51-RELATED"/>
    <property type="match status" value="1"/>
</dbReference>
<dbReference type="EMBL" id="MN739180">
    <property type="protein sequence ID" value="QHS92501.1"/>
    <property type="molecule type" value="Genomic_DNA"/>
</dbReference>
<dbReference type="GO" id="GO:0005829">
    <property type="term" value="C:cytosol"/>
    <property type="evidence" value="ECO:0007669"/>
    <property type="project" value="TreeGrafter"/>
</dbReference>
<sequence length="568" mass="64966">MLKTIGHTYTYSSDDWLGTGSFATVYKGYHEQSHQPVAIKEVNLARIKRYPNYEQVMRSLSSEIRTMKLLHHPNILQLIDVIEEHNMLYLILEYCNNGDLVSYLQKQTLGFHKTTGLSESETHYIGVQLFKAIKYMHSIGVAHRDLKPHNILLQRESETDDPDHFQIKVGDFGFATVLSAQLLETMCGSPLYMAPEVLRAEKYTSSADLWSYGIILYELLVGRSPFKARNLIELTNIHSRVSQIYLPTNIFVTRECRELICSLLVMNTRERMQWNEFINHPWLLRQTITEQISIPHVPTASSIVFGSVPIQSPDSHNHMQVIEMTHSPIYTAHLLNLPSNQILPPLTTNPTNPTTSTIPNSPTSTISSSSPSYPLLTESELMYELHHWLQIITQLNNLGDTQQSLRHHYEASCLYQHSLRVCQVAADAIRYHFIEMKDIALTDLTHLEEIIPLVSHSEIIPMIQQLKTMTDQTTHLLSAIPEDCGYKPIHILLLDMALSLQRQAEMEIAIEKPKMVETHTTTAICLLESLILFSQSDMKIVLQQRVDYLKIFAFSIGTVEKPKIISKR</sequence>
<evidence type="ECO:0000256" key="2">
    <source>
        <dbReference type="ARBA" id="ARBA00022741"/>
    </source>
</evidence>
<dbReference type="InterPro" id="IPR011009">
    <property type="entry name" value="Kinase-like_dom_sf"/>
</dbReference>